<evidence type="ECO:0000256" key="1">
    <source>
        <dbReference type="ARBA" id="ARBA00001933"/>
    </source>
</evidence>
<dbReference type="InterPro" id="IPR015424">
    <property type="entry name" value="PyrdxlP-dep_Trfase"/>
</dbReference>
<comment type="similarity">
    <text evidence="2 7">Belongs to the class-I pyridoxal-phosphate-dependent aminotransferase family.</text>
</comment>
<comment type="caution">
    <text evidence="10">The sequence shown here is derived from an EMBL/GenBank/DDBJ whole genome shotgun (WGS) entry which is preliminary data.</text>
</comment>
<feature type="domain" description="Aminotransferase class I/classII large" evidence="8">
    <location>
        <begin position="30"/>
        <end position="365"/>
    </location>
</feature>
<keyword evidence="5 7" id="KW-0808">Transferase</keyword>
<dbReference type="EMBL" id="LYOR01000007">
    <property type="protein sequence ID" value="OFV65734.1"/>
    <property type="molecule type" value="Genomic_DNA"/>
</dbReference>
<comment type="cofactor">
    <cofactor evidence="1 7">
        <name>pyridoxal 5'-phosphate</name>
        <dbReference type="ChEBI" id="CHEBI:597326"/>
    </cofactor>
</comment>
<evidence type="ECO:0000256" key="3">
    <source>
        <dbReference type="ARBA" id="ARBA00011738"/>
    </source>
</evidence>
<dbReference type="Proteomes" id="UP000185779">
    <property type="component" value="Unassembled WGS sequence"/>
</dbReference>
<evidence type="ECO:0000313" key="10">
    <source>
        <dbReference type="EMBL" id="OFV65734.1"/>
    </source>
</evidence>
<dbReference type="PANTHER" id="PTHR46383:SF1">
    <property type="entry name" value="ASPARTATE AMINOTRANSFERASE"/>
    <property type="match status" value="1"/>
</dbReference>
<reference evidence="9" key="2">
    <citation type="journal article" date="2020" name="mSystems">
        <title>Genome- and Community-Level Interaction Insights into Carbon Utilization and Element Cycling Functions of Hydrothermarchaeota in Hydrothermal Sediment.</title>
        <authorList>
            <person name="Zhou Z."/>
            <person name="Liu Y."/>
            <person name="Xu W."/>
            <person name="Pan J."/>
            <person name="Luo Z.H."/>
            <person name="Li M."/>
        </authorList>
    </citation>
    <scope>NUCLEOTIDE SEQUENCE [LARGE SCALE GENOMIC DNA]</scope>
    <source>
        <strain evidence="9">HyVt-185</strain>
    </source>
</reference>
<dbReference type="STRING" id="1839936.SBU_001317"/>
<comment type="subunit">
    <text evidence="3">Homodimer.</text>
</comment>
<evidence type="ECO:0000256" key="2">
    <source>
        <dbReference type="ARBA" id="ARBA00007441"/>
    </source>
</evidence>
<proteinExistence type="inferred from homology"/>
<reference evidence="10 11" key="1">
    <citation type="submission" date="2016-05" db="EMBL/GenBank/DDBJ databases">
        <title>Microbial consortia oxidize butane by reversing methanogenesis.</title>
        <authorList>
            <person name="Laso-Perez R."/>
            <person name="Richter M."/>
            <person name="Wegener G."/>
            <person name="Musat F."/>
        </authorList>
    </citation>
    <scope>NUCLEOTIDE SEQUENCE [LARGE SCALE GENOMIC DNA]</scope>
    <source>
        <strain evidence="10">BOX1</strain>
    </source>
</reference>
<dbReference type="EMBL" id="DQZR01000242">
    <property type="protein sequence ID" value="HDM36725.1"/>
    <property type="molecule type" value="Genomic_DNA"/>
</dbReference>
<evidence type="ECO:0000256" key="6">
    <source>
        <dbReference type="ARBA" id="ARBA00022898"/>
    </source>
</evidence>
<dbReference type="InterPro" id="IPR004838">
    <property type="entry name" value="NHTrfase_class1_PyrdxlP-BS"/>
</dbReference>
<keyword evidence="6" id="KW-0663">Pyridoxal phosphate</keyword>
<dbReference type="AlphaFoldDB" id="A0A1F2P3H2"/>
<name>A0A1F2P3H2_9EURY</name>
<evidence type="ECO:0000313" key="9">
    <source>
        <dbReference type="EMBL" id="HDM36725.1"/>
    </source>
</evidence>
<dbReference type="Pfam" id="PF00155">
    <property type="entry name" value="Aminotran_1_2"/>
    <property type="match status" value="1"/>
</dbReference>
<dbReference type="InterPro" id="IPR015421">
    <property type="entry name" value="PyrdxlP-dep_Trfase_major"/>
</dbReference>
<sequence>MNLSERISGISESATIKLIDIANRLKSEGKDVINFSFGEPDFDTPPHIVDAAKKAMEDGFTHYLPSGGLPELREAVAEKLRRENGIEASADNVVITPGAKYAIYASVISLVDDGDEVILFDPAWITYEACVRLAGGRVRWASLDHIPDALTPKTRLIIINSPNNPAGYVLGEDKLKEIRDLAIDHDLMVLSDEIYEKIIYDRRHISIGSFDGMEDRTVTINGFSKTYAMTGWRVGYLAAPEPVAQAVKRLQQHSTTCATSFAQYGALEALKGDQACVDDMVREFRMRRDLIVSGLQEIGIGCEMPEGAFYAFVDVSAFGGGDRVAEILLRKAHVIVTPGGSFGPESGAFIRISYATSSDRIRAGLEGIRMCLG</sequence>
<evidence type="ECO:0000256" key="5">
    <source>
        <dbReference type="ARBA" id="ARBA00022679"/>
    </source>
</evidence>
<dbReference type="EC" id="2.6.1.-" evidence="7"/>
<organism evidence="10 11">
    <name type="scientific">Candidatus Syntropharchaeum butanivorans</name>
    <dbReference type="NCBI Taxonomy" id="1839936"/>
    <lineage>
        <taxon>Archaea</taxon>
        <taxon>Methanobacteriati</taxon>
        <taxon>Methanobacteriota</taxon>
        <taxon>Stenosarchaea group</taxon>
        <taxon>Methanomicrobia</taxon>
        <taxon>Methanosarcinales</taxon>
        <taxon>ANME-2 cluster</taxon>
        <taxon>Candidatus Syntropharchaeum</taxon>
    </lineage>
</organism>
<evidence type="ECO:0000256" key="7">
    <source>
        <dbReference type="RuleBase" id="RU000481"/>
    </source>
</evidence>
<dbReference type="Gene3D" id="3.40.640.10">
    <property type="entry name" value="Type I PLP-dependent aspartate aminotransferase-like (Major domain)"/>
    <property type="match status" value="1"/>
</dbReference>
<dbReference type="GO" id="GO:0008483">
    <property type="term" value="F:transaminase activity"/>
    <property type="evidence" value="ECO:0007669"/>
    <property type="project" value="UniProtKB-KW"/>
</dbReference>
<dbReference type="PANTHER" id="PTHR46383">
    <property type="entry name" value="ASPARTATE AMINOTRANSFERASE"/>
    <property type="match status" value="1"/>
</dbReference>
<evidence type="ECO:0000256" key="4">
    <source>
        <dbReference type="ARBA" id="ARBA00022576"/>
    </source>
</evidence>
<dbReference type="InterPro" id="IPR015422">
    <property type="entry name" value="PyrdxlP-dep_Trfase_small"/>
</dbReference>
<dbReference type="GO" id="GO:0006520">
    <property type="term" value="P:amino acid metabolic process"/>
    <property type="evidence" value="ECO:0007669"/>
    <property type="project" value="InterPro"/>
</dbReference>
<dbReference type="CDD" id="cd00609">
    <property type="entry name" value="AAT_like"/>
    <property type="match status" value="1"/>
</dbReference>
<protein>
    <recommendedName>
        <fullName evidence="7">Aminotransferase</fullName>
        <ecNumber evidence="7">2.6.1.-</ecNumber>
    </recommendedName>
</protein>
<evidence type="ECO:0000313" key="11">
    <source>
        <dbReference type="Proteomes" id="UP000185779"/>
    </source>
</evidence>
<dbReference type="Proteomes" id="UP000885863">
    <property type="component" value="Unassembled WGS sequence"/>
</dbReference>
<dbReference type="InterPro" id="IPR050596">
    <property type="entry name" value="AspAT/PAT-like"/>
</dbReference>
<dbReference type="GO" id="GO:0030170">
    <property type="term" value="F:pyridoxal phosphate binding"/>
    <property type="evidence" value="ECO:0007669"/>
    <property type="project" value="InterPro"/>
</dbReference>
<dbReference type="PROSITE" id="PS00105">
    <property type="entry name" value="AA_TRANSFER_CLASS_1"/>
    <property type="match status" value="1"/>
</dbReference>
<accession>A0A1F2P3H2</accession>
<evidence type="ECO:0000259" key="8">
    <source>
        <dbReference type="Pfam" id="PF00155"/>
    </source>
</evidence>
<keyword evidence="4 7" id="KW-0032">Aminotransferase</keyword>
<gene>
    <name evidence="9" type="ORF">ENG09_05720</name>
    <name evidence="10" type="ORF">SBU_001317</name>
</gene>
<dbReference type="FunFam" id="3.40.640.10:FF:000033">
    <property type="entry name" value="Aspartate aminotransferase"/>
    <property type="match status" value="1"/>
</dbReference>
<dbReference type="PATRIC" id="fig|1839936.3.peg.1334"/>
<keyword evidence="11" id="KW-1185">Reference proteome</keyword>
<dbReference type="SUPFAM" id="SSF53383">
    <property type="entry name" value="PLP-dependent transferases"/>
    <property type="match status" value="1"/>
</dbReference>
<dbReference type="Gene3D" id="3.90.1150.10">
    <property type="entry name" value="Aspartate Aminotransferase, domain 1"/>
    <property type="match status" value="1"/>
</dbReference>
<dbReference type="InterPro" id="IPR004839">
    <property type="entry name" value="Aminotransferase_I/II_large"/>
</dbReference>